<dbReference type="CDD" id="cd00229">
    <property type="entry name" value="SGNH_hydrolase"/>
    <property type="match status" value="1"/>
</dbReference>
<evidence type="ECO:0000259" key="2">
    <source>
        <dbReference type="Pfam" id="PF13472"/>
    </source>
</evidence>
<evidence type="ECO:0000313" key="3">
    <source>
        <dbReference type="EMBL" id="TQL70319.1"/>
    </source>
</evidence>
<keyword evidence="4" id="KW-1185">Reference proteome</keyword>
<feature type="domain" description="SGNH hydrolase-type esterase" evidence="2">
    <location>
        <begin position="76"/>
        <end position="227"/>
    </location>
</feature>
<dbReference type="PROSITE" id="PS51257">
    <property type="entry name" value="PROKAR_LIPOPROTEIN"/>
    <property type="match status" value="1"/>
</dbReference>
<keyword evidence="1" id="KW-0732">Signal</keyword>
<evidence type="ECO:0000256" key="1">
    <source>
        <dbReference type="SAM" id="SignalP"/>
    </source>
</evidence>
<name>A0A543ACK9_9ACTN</name>
<dbReference type="Proteomes" id="UP000320209">
    <property type="component" value="Unassembled WGS sequence"/>
</dbReference>
<dbReference type="InterPro" id="IPR036514">
    <property type="entry name" value="SGNH_hydro_sf"/>
</dbReference>
<evidence type="ECO:0000313" key="4">
    <source>
        <dbReference type="Proteomes" id="UP000320209"/>
    </source>
</evidence>
<feature type="signal peptide" evidence="1">
    <location>
        <begin position="1"/>
        <end position="27"/>
    </location>
</feature>
<feature type="chain" id="PRO_5022104478" evidence="1">
    <location>
        <begin position="28"/>
        <end position="250"/>
    </location>
</feature>
<organism evidence="3 4">
    <name type="scientific">Nocardioides albertanoniae</name>
    <dbReference type="NCBI Taxonomy" id="1175486"/>
    <lineage>
        <taxon>Bacteria</taxon>
        <taxon>Bacillati</taxon>
        <taxon>Actinomycetota</taxon>
        <taxon>Actinomycetes</taxon>
        <taxon>Propionibacteriales</taxon>
        <taxon>Nocardioidaceae</taxon>
        <taxon>Nocardioides</taxon>
    </lineage>
</organism>
<dbReference type="AlphaFoldDB" id="A0A543ACK9"/>
<dbReference type="SUPFAM" id="SSF52266">
    <property type="entry name" value="SGNH hydrolase"/>
    <property type="match status" value="1"/>
</dbReference>
<accession>A0A543ACK9</accession>
<protein>
    <submittedName>
        <fullName evidence="3">Lysophospholipase L1-like esterase</fullName>
    </submittedName>
</protein>
<dbReference type="Gene3D" id="3.40.50.1110">
    <property type="entry name" value="SGNH hydrolase"/>
    <property type="match status" value="1"/>
</dbReference>
<dbReference type="InterPro" id="IPR013830">
    <property type="entry name" value="SGNH_hydro"/>
</dbReference>
<sequence>MKAPVRRIARATIVSALAGAVLATVLAACSSEDVESLPGQDASKGGVVTQDMCSRFAAESVSRAAVVTGAGEQVVVIGDSWAAGYGLDDPAKSWPAYLDGQVRVSGFAGTGYARSSMERCGPISFGERAADAVRQGADLVVLEGGINDAHRELPEAEKGFRQTLDALKGHDVVVLGAPSISTRAAAIKVVNKMLKRVSKEYGVTYINVFDLKLPYQDDHTHLTPAGHVQFGRIVAQRIAESRSEPVPAHG</sequence>
<dbReference type="Pfam" id="PF13472">
    <property type="entry name" value="Lipase_GDSL_2"/>
    <property type="match status" value="1"/>
</dbReference>
<gene>
    <name evidence="3" type="ORF">FB381_4249</name>
</gene>
<proteinExistence type="predicted"/>
<dbReference type="EMBL" id="VFOV01000001">
    <property type="protein sequence ID" value="TQL70319.1"/>
    <property type="molecule type" value="Genomic_DNA"/>
</dbReference>
<comment type="caution">
    <text evidence="3">The sequence shown here is derived from an EMBL/GenBank/DDBJ whole genome shotgun (WGS) entry which is preliminary data.</text>
</comment>
<dbReference type="RefSeq" id="WP_170225258.1">
    <property type="nucleotide sequence ID" value="NZ_VFOV01000001.1"/>
</dbReference>
<reference evidence="3 4" key="1">
    <citation type="submission" date="2019-06" db="EMBL/GenBank/DDBJ databases">
        <title>Sequencing the genomes of 1000 actinobacteria strains.</title>
        <authorList>
            <person name="Klenk H.-P."/>
        </authorList>
    </citation>
    <scope>NUCLEOTIDE SEQUENCE [LARGE SCALE GENOMIC DNA]</scope>
    <source>
        <strain evidence="3 4">DSM 25218</strain>
    </source>
</reference>